<protein>
    <recommendedName>
        <fullName evidence="5">Methylthioribose-1-phosphate isomerase</fullName>
        <shortName evidence="5">M1Pi</shortName>
        <shortName evidence="5">MTR-1-P isomerase</shortName>
        <ecNumber evidence="5">5.3.1.23</ecNumber>
    </recommendedName>
    <alternativeName>
        <fullName evidence="5">S-methyl-5-thioribose-1-phosphate isomerase</fullName>
    </alternativeName>
</protein>
<dbReference type="Pfam" id="PF01008">
    <property type="entry name" value="IF-2B"/>
    <property type="match status" value="1"/>
</dbReference>
<keyword evidence="5" id="KW-0486">Methionine biosynthesis</keyword>
<dbReference type="Gene3D" id="1.20.120.420">
    <property type="entry name" value="translation initiation factor eif-2b, domain 1"/>
    <property type="match status" value="1"/>
</dbReference>
<dbReference type="FunFam" id="3.40.50.10470:FF:000006">
    <property type="entry name" value="Methylthioribose-1-phosphate isomerase"/>
    <property type="match status" value="1"/>
</dbReference>
<dbReference type="PANTHER" id="PTHR43475">
    <property type="entry name" value="METHYLTHIORIBOSE-1-PHOSPHATE ISOMERASE"/>
    <property type="match status" value="1"/>
</dbReference>
<evidence type="ECO:0000313" key="6">
    <source>
        <dbReference type="EMBL" id="TDT38638.1"/>
    </source>
</evidence>
<dbReference type="SUPFAM" id="SSF100950">
    <property type="entry name" value="NagB/RpiA/CoA transferase-like"/>
    <property type="match status" value="1"/>
</dbReference>
<reference evidence="6 7" key="1">
    <citation type="submission" date="2019-03" db="EMBL/GenBank/DDBJ databases">
        <title>Genomic Encyclopedia of Type Strains, Phase IV (KMG-IV): sequencing the most valuable type-strain genomes for metagenomic binning, comparative biology and taxonomic classification.</title>
        <authorList>
            <person name="Goeker M."/>
        </authorList>
    </citation>
    <scope>NUCLEOTIDE SEQUENCE [LARGE SCALE GENOMIC DNA]</scope>
    <source>
        <strain evidence="6 7">DSM 15505</strain>
    </source>
</reference>
<dbReference type="Gene3D" id="3.40.50.10470">
    <property type="entry name" value="Translation initiation factor eif-2b, domain 2"/>
    <property type="match status" value="1"/>
</dbReference>
<dbReference type="InterPro" id="IPR005251">
    <property type="entry name" value="IF-M1Pi"/>
</dbReference>
<comment type="catalytic activity">
    <reaction evidence="2">
        <text>5-deoxy-alpha-D-ribose 1-phosphate = 5-deoxy-D-ribulose 1-phosphate</text>
        <dbReference type="Rhea" id="RHEA:61296"/>
        <dbReference type="ChEBI" id="CHEBI:58749"/>
        <dbReference type="ChEBI" id="CHEBI:144504"/>
    </reaction>
    <physiologicalReaction direction="left-to-right" evidence="2">
        <dbReference type="Rhea" id="RHEA:61297"/>
    </physiologicalReaction>
</comment>
<dbReference type="PANTHER" id="PTHR43475:SF1">
    <property type="entry name" value="METHYLTHIORIBOSE-1-PHOSPHATE ISOMERASE"/>
    <property type="match status" value="1"/>
</dbReference>
<dbReference type="InterPro" id="IPR000649">
    <property type="entry name" value="IF-2B-related"/>
</dbReference>
<keyword evidence="1 5" id="KW-0413">Isomerase</keyword>
<evidence type="ECO:0000313" key="7">
    <source>
        <dbReference type="Proteomes" id="UP000295830"/>
    </source>
</evidence>
<dbReference type="NCBIfam" id="NF004326">
    <property type="entry name" value="PRK05720.1"/>
    <property type="match status" value="1"/>
</dbReference>
<dbReference type="GO" id="GO:0046523">
    <property type="term" value="F:S-methyl-5-thioribose-1-phosphate isomerase activity"/>
    <property type="evidence" value="ECO:0007669"/>
    <property type="project" value="UniProtKB-UniRule"/>
</dbReference>
<keyword evidence="7" id="KW-1185">Reference proteome</keyword>
<dbReference type="EMBL" id="SOAX01000006">
    <property type="protein sequence ID" value="TDT38638.1"/>
    <property type="molecule type" value="Genomic_DNA"/>
</dbReference>
<dbReference type="InterPro" id="IPR027363">
    <property type="entry name" value="M1Pi_N"/>
</dbReference>
<dbReference type="HAMAP" id="MF_01678">
    <property type="entry name" value="Salvage_MtnA"/>
    <property type="match status" value="1"/>
</dbReference>
<feature type="binding site" evidence="5">
    <location>
        <position position="89"/>
    </location>
    <ligand>
        <name>substrate</name>
    </ligand>
</feature>
<organism evidence="6 7">
    <name type="scientific">Halospina denitrificans</name>
    <dbReference type="NCBI Taxonomy" id="332522"/>
    <lineage>
        <taxon>Bacteria</taxon>
        <taxon>Pseudomonadati</taxon>
        <taxon>Pseudomonadota</taxon>
        <taxon>Gammaproteobacteria</taxon>
        <taxon>Halospina</taxon>
    </lineage>
</organism>
<feature type="binding site" evidence="5">
    <location>
        <position position="198"/>
    </location>
    <ligand>
        <name>substrate</name>
    </ligand>
</feature>
<dbReference type="Proteomes" id="UP000295830">
    <property type="component" value="Unassembled WGS sequence"/>
</dbReference>
<dbReference type="InterPro" id="IPR042529">
    <property type="entry name" value="IF_2B-like_C"/>
</dbReference>
<feature type="binding site" evidence="5">
    <location>
        <begin position="48"/>
        <end position="50"/>
    </location>
    <ligand>
        <name>substrate</name>
    </ligand>
</feature>
<comment type="function">
    <text evidence="4">Catalyzes the interconversion of methylthioribose-1-phosphate (MTR-1-P) into methylthioribulose-1-phosphate (MTRu-1-P). Also catalyzes the interconversion of 5-deoxyribose 1-phosphate and 5-deoxyribulose 1-phosphate. Part of a bifunctional DHAP-shunt salvage pathway for SAM by-products.</text>
</comment>
<evidence type="ECO:0000256" key="4">
    <source>
        <dbReference type="ARBA" id="ARBA00058145"/>
    </source>
</evidence>
<feature type="site" description="Transition state stabilizer" evidence="5">
    <location>
        <position position="159"/>
    </location>
</feature>
<dbReference type="UniPathway" id="UPA00904">
    <property type="reaction ID" value="UER00874"/>
</dbReference>
<dbReference type="NCBIfam" id="TIGR00524">
    <property type="entry name" value="eIF-2B_rel"/>
    <property type="match status" value="1"/>
</dbReference>
<dbReference type="RefSeq" id="WP_133736850.1">
    <property type="nucleotide sequence ID" value="NZ_SOAX01000006.1"/>
</dbReference>
<feature type="active site" description="Proton donor" evidence="5">
    <location>
        <position position="239"/>
    </location>
</feature>
<name>A0A4V3EPQ0_9GAMM</name>
<dbReference type="InterPro" id="IPR037171">
    <property type="entry name" value="NagB/RpiA_transferase-like"/>
</dbReference>
<comment type="catalytic activity">
    <reaction evidence="3">
        <text>5-(methylsulfanyl)-alpha-D-ribose 1-phosphate = 5-(methylsulfanyl)-D-ribulose 1-phosphate</text>
        <dbReference type="Rhea" id="RHEA:19989"/>
        <dbReference type="ChEBI" id="CHEBI:58533"/>
        <dbReference type="ChEBI" id="CHEBI:58548"/>
        <dbReference type="EC" id="5.3.1.23"/>
    </reaction>
    <physiologicalReaction direction="left-to-right" evidence="3">
        <dbReference type="Rhea" id="RHEA:19990"/>
    </physiologicalReaction>
</comment>
<dbReference type="FunFam" id="1.20.120.420:FF:000003">
    <property type="entry name" value="Methylthioribose-1-phosphate isomerase"/>
    <property type="match status" value="1"/>
</dbReference>
<comment type="similarity">
    <text evidence="5">Belongs to the EIF-2B alpha/beta/delta subunits family. MtnA subfamily.</text>
</comment>
<dbReference type="InterPro" id="IPR011559">
    <property type="entry name" value="Initiation_fac_2B_a/b/d"/>
</dbReference>
<accession>A0A4V3EPQ0</accession>
<proteinExistence type="inferred from homology"/>
<dbReference type="EC" id="5.3.1.23" evidence="5"/>
<evidence type="ECO:0000256" key="5">
    <source>
        <dbReference type="HAMAP-Rule" id="MF_01678"/>
    </source>
</evidence>
<feature type="binding site" evidence="5">
    <location>
        <begin position="249"/>
        <end position="250"/>
    </location>
    <ligand>
        <name>substrate</name>
    </ligand>
</feature>
<keyword evidence="5" id="KW-0028">Amino-acid biosynthesis</keyword>
<evidence type="ECO:0000256" key="2">
    <source>
        <dbReference type="ARBA" id="ARBA00050906"/>
    </source>
</evidence>
<comment type="caution">
    <text evidence="6">The sequence shown here is derived from an EMBL/GenBank/DDBJ whole genome shotgun (WGS) entry which is preliminary data.</text>
</comment>
<evidence type="ECO:0000256" key="1">
    <source>
        <dbReference type="ARBA" id="ARBA00023235"/>
    </source>
</evidence>
<dbReference type="GO" id="GO:0019509">
    <property type="term" value="P:L-methionine salvage from methylthioadenosine"/>
    <property type="evidence" value="ECO:0007669"/>
    <property type="project" value="UniProtKB-UniRule"/>
</dbReference>
<gene>
    <name evidence="5" type="primary">mtnA</name>
    <name evidence="6" type="ORF">DES49_2622</name>
</gene>
<dbReference type="OrthoDB" id="9803436at2"/>
<dbReference type="NCBIfam" id="TIGR00512">
    <property type="entry name" value="salvage_mtnA"/>
    <property type="match status" value="1"/>
</dbReference>
<dbReference type="AlphaFoldDB" id="A0A4V3EPQ0"/>
<sequence>MSEQVVPVIWRGDCLEVLDQRRLPGEEVWHSYRDSVGVFEAIASMQVRGAPAIGISAAYGVVLAAFAARDEVDWRIAIERAIDELAESRPTAVNLFWALRRMQGCLEGIGSGSEACAVLEREAIRIHEEDAAANRRMGELGADVIQEGSDGPVEVLTHCNTGALATGGHGTALGVVRTLHERGALSMVHMDETRPWLQGSRLTAWECMREGIRCSLNVDSAAATLLASGRVRWVIVGADRIVANGDVANKIGTLNLAILARHFGAGVMVVAPASTLDRETPDGSGIVIEQRDGNELRRVGERDIAPAGVAAFNPVFDVTPAALIDVIVTEQGVVRNPARHTNPLASLV</sequence>
<comment type="pathway">
    <text evidence="5">Amino-acid biosynthesis; L-methionine biosynthesis via salvage pathway; L-methionine from S-methyl-5-thio-alpha-D-ribose 1-phosphate: step 1/6.</text>
</comment>
<evidence type="ECO:0000256" key="3">
    <source>
        <dbReference type="ARBA" id="ARBA00051169"/>
    </source>
</evidence>